<dbReference type="AlphaFoldDB" id="A0A182XQ44"/>
<reference evidence="4" key="1">
    <citation type="submission" date="2020-05" db="UniProtKB">
        <authorList>
            <consortium name="EnsemblMetazoa"/>
        </authorList>
    </citation>
    <scope>IDENTIFICATION</scope>
    <source>
        <strain evidence="4">SANGQUA</strain>
    </source>
</reference>
<evidence type="ECO:0000259" key="3">
    <source>
        <dbReference type="Pfam" id="PF13359"/>
    </source>
</evidence>
<protein>
    <submittedName>
        <fullName evidence="4">DDE Tnp4 domain-containing protein</fullName>
    </submittedName>
</protein>
<name>A0A182XQ44_ANOQN</name>
<dbReference type="InterPro" id="IPR027806">
    <property type="entry name" value="HARBI1_dom"/>
</dbReference>
<sequence length="121" mass="14067">MKIVQGFEEKWNFPHTLGAIDGKHVMIKAPPHSGTDYFNYRRFFSVVFLGVVDSNRDKAFPLTHYCLRPFSGLTERGSVQRIFNMRHSIARRPVEMAYGIHSGRFRVLRKPIELSEENAKK</sequence>
<evidence type="ECO:0000256" key="1">
    <source>
        <dbReference type="ARBA" id="ARBA00001968"/>
    </source>
</evidence>
<proteinExistence type="predicted"/>
<accession>A0A182XQ44</accession>
<keyword evidence="5" id="KW-1185">Reference proteome</keyword>
<evidence type="ECO:0000313" key="5">
    <source>
        <dbReference type="Proteomes" id="UP000076407"/>
    </source>
</evidence>
<feature type="domain" description="DDE Tnp4" evidence="3">
    <location>
        <begin position="57"/>
        <end position="118"/>
    </location>
</feature>
<evidence type="ECO:0000313" key="4">
    <source>
        <dbReference type="EnsemblMetazoa" id="AQUA011996-PA"/>
    </source>
</evidence>
<dbReference type="EnsemblMetazoa" id="AQUA011996-RA">
    <property type="protein sequence ID" value="AQUA011996-PA"/>
    <property type="gene ID" value="AQUA011996"/>
</dbReference>
<organism evidence="4 5">
    <name type="scientific">Anopheles quadriannulatus</name>
    <name type="common">Mosquito</name>
    <dbReference type="NCBI Taxonomy" id="34691"/>
    <lineage>
        <taxon>Eukaryota</taxon>
        <taxon>Metazoa</taxon>
        <taxon>Ecdysozoa</taxon>
        <taxon>Arthropoda</taxon>
        <taxon>Hexapoda</taxon>
        <taxon>Insecta</taxon>
        <taxon>Pterygota</taxon>
        <taxon>Neoptera</taxon>
        <taxon>Endopterygota</taxon>
        <taxon>Diptera</taxon>
        <taxon>Nematocera</taxon>
        <taxon>Culicoidea</taxon>
        <taxon>Culicidae</taxon>
        <taxon>Anophelinae</taxon>
        <taxon>Anopheles</taxon>
    </lineage>
</organism>
<dbReference type="VEuPathDB" id="VectorBase:AQUA011996"/>
<dbReference type="Proteomes" id="UP000076407">
    <property type="component" value="Unassembled WGS sequence"/>
</dbReference>
<keyword evidence="2" id="KW-0479">Metal-binding</keyword>
<dbReference type="GO" id="GO:0046872">
    <property type="term" value="F:metal ion binding"/>
    <property type="evidence" value="ECO:0007669"/>
    <property type="project" value="UniProtKB-KW"/>
</dbReference>
<dbReference type="STRING" id="34691.A0A182XQ44"/>
<comment type="cofactor">
    <cofactor evidence="1">
        <name>a divalent metal cation</name>
        <dbReference type="ChEBI" id="CHEBI:60240"/>
    </cofactor>
</comment>
<dbReference type="Pfam" id="PF13359">
    <property type="entry name" value="DDE_Tnp_4"/>
    <property type="match status" value="1"/>
</dbReference>
<evidence type="ECO:0000256" key="2">
    <source>
        <dbReference type="ARBA" id="ARBA00022723"/>
    </source>
</evidence>